<protein>
    <submittedName>
        <fullName evidence="1">Uncharacterized protein</fullName>
    </submittedName>
</protein>
<dbReference type="AlphaFoldDB" id="A0A0R2XYW7"/>
<organism evidence="1 2">
    <name type="scientific">Pseudomonas libanensis</name>
    <dbReference type="NCBI Taxonomy" id="75588"/>
    <lineage>
        <taxon>Bacteria</taxon>
        <taxon>Pseudomonadati</taxon>
        <taxon>Pseudomonadota</taxon>
        <taxon>Gammaproteobacteria</taxon>
        <taxon>Pseudomonadales</taxon>
        <taxon>Pseudomonadaceae</taxon>
        <taxon>Pseudomonas</taxon>
    </lineage>
</organism>
<dbReference type="EMBL" id="JYLH01000028">
    <property type="protein sequence ID" value="KRP41239.1"/>
    <property type="molecule type" value="Genomic_DNA"/>
</dbReference>
<comment type="caution">
    <text evidence="1">The sequence shown here is derived from an EMBL/GenBank/DDBJ whole genome shotgun (WGS) entry which is preliminary data.</text>
</comment>
<sequence>MVGVSAEIVRLSLVRFAPKLSFSVPKFPLNSQFSAAIAIVEHVIIIVVINTSSASCSLNGFMNRAALAGKRDTLNSPGTTTHQANLKTHRLSTIYQAT</sequence>
<evidence type="ECO:0000313" key="1">
    <source>
        <dbReference type="EMBL" id="KRP41239.1"/>
    </source>
</evidence>
<gene>
    <name evidence="1" type="ORF">TU73_27355</name>
</gene>
<accession>A0A0R2XYW7</accession>
<name>A0A0R2XYW7_9PSED</name>
<reference evidence="1 2" key="1">
    <citation type="submission" date="2015-02" db="EMBL/GenBank/DDBJ databases">
        <title>Pseudomonas helleri sp. nov. and Pseudomonas weihenstephanensis sp. nov., isolated from raw cows milk.</title>
        <authorList>
            <person name="von Neubeck M."/>
            <person name="Huptas C."/>
            <person name="Wenning M."/>
            <person name="Scherer S."/>
        </authorList>
    </citation>
    <scope>NUCLEOTIDE SEQUENCE [LARGE SCALE GENOMIC DNA]</scope>
    <source>
        <strain evidence="1 2">DSM 17149</strain>
    </source>
</reference>
<dbReference type="Proteomes" id="UP000051446">
    <property type="component" value="Unassembled WGS sequence"/>
</dbReference>
<proteinExistence type="predicted"/>
<evidence type="ECO:0000313" key="2">
    <source>
        <dbReference type="Proteomes" id="UP000051446"/>
    </source>
</evidence>